<evidence type="ECO:0000313" key="2">
    <source>
        <dbReference type="EMBL" id="NEU70872.1"/>
    </source>
</evidence>
<dbReference type="AlphaFoldDB" id="A0A6M0IS79"/>
<dbReference type="EMBL" id="JAAGNZ010000011">
    <property type="protein sequence ID" value="NEU70872.1"/>
    <property type="molecule type" value="Genomic_DNA"/>
</dbReference>
<reference evidence="2 3" key="1">
    <citation type="submission" date="2020-02" db="EMBL/GenBank/DDBJ databases">
        <title>Draft genome sequence of two Spirosoma agri KCTC 52727 and Spirosoma terrae KCTC 52035.</title>
        <authorList>
            <person name="Rojas J."/>
            <person name="Ambika Manirajan B."/>
            <person name="Ratering S."/>
            <person name="Suarez C."/>
            <person name="Schnell S."/>
        </authorList>
    </citation>
    <scope>NUCLEOTIDE SEQUENCE [LARGE SCALE GENOMIC DNA]</scope>
    <source>
        <strain evidence="2 3">KCTC 52727</strain>
    </source>
</reference>
<comment type="caution">
    <text evidence="2">The sequence shown here is derived from an EMBL/GenBank/DDBJ whole genome shotgun (WGS) entry which is preliminary data.</text>
</comment>
<organism evidence="2 3">
    <name type="scientific">Spirosoma agri</name>
    <dbReference type="NCBI Taxonomy" id="1987381"/>
    <lineage>
        <taxon>Bacteria</taxon>
        <taxon>Pseudomonadati</taxon>
        <taxon>Bacteroidota</taxon>
        <taxon>Cytophagia</taxon>
        <taxon>Cytophagales</taxon>
        <taxon>Cytophagaceae</taxon>
        <taxon>Spirosoma</taxon>
    </lineage>
</organism>
<gene>
    <name evidence="2" type="ORF">GK091_28670</name>
</gene>
<accession>A0A6M0IS79</accession>
<feature type="transmembrane region" description="Helical" evidence="1">
    <location>
        <begin position="64"/>
        <end position="80"/>
    </location>
</feature>
<feature type="transmembrane region" description="Helical" evidence="1">
    <location>
        <begin position="20"/>
        <end position="44"/>
    </location>
</feature>
<feature type="transmembrane region" description="Helical" evidence="1">
    <location>
        <begin position="86"/>
        <end position="105"/>
    </location>
</feature>
<evidence type="ECO:0000313" key="3">
    <source>
        <dbReference type="Proteomes" id="UP000477386"/>
    </source>
</evidence>
<keyword evidence="3" id="KW-1185">Reference proteome</keyword>
<protein>
    <submittedName>
        <fullName evidence="2">Uncharacterized protein</fullName>
    </submittedName>
</protein>
<proteinExistence type="predicted"/>
<dbReference type="RefSeq" id="WP_164044186.1">
    <property type="nucleotide sequence ID" value="NZ_JAAGNZ010000011.1"/>
</dbReference>
<evidence type="ECO:0000256" key="1">
    <source>
        <dbReference type="SAM" id="Phobius"/>
    </source>
</evidence>
<sequence>MNPTTLTSFNFTGPPEPFDATGYCIVFAVTVFCFWKFQACARLYRNFVQCTTKPTQREQRTAKLLEYFFLFLTYLFFEMLCRGSEGFVFISLNFIIFCVFIYIYLENMGYLPTFTQSENDEI</sequence>
<name>A0A6M0IS79_9BACT</name>
<dbReference type="Proteomes" id="UP000477386">
    <property type="component" value="Unassembled WGS sequence"/>
</dbReference>
<keyword evidence="1" id="KW-1133">Transmembrane helix</keyword>
<keyword evidence="1" id="KW-0812">Transmembrane</keyword>
<keyword evidence="1" id="KW-0472">Membrane</keyword>